<dbReference type="EMBL" id="JACAZI010000001">
    <property type="protein sequence ID" value="KAF7371603.1"/>
    <property type="molecule type" value="Genomic_DNA"/>
</dbReference>
<feature type="compositionally biased region" description="Polar residues" evidence="1">
    <location>
        <begin position="19"/>
        <end position="43"/>
    </location>
</feature>
<evidence type="ECO:0000313" key="2">
    <source>
        <dbReference type="EMBL" id="KAF7371603.1"/>
    </source>
</evidence>
<dbReference type="AlphaFoldDB" id="A0A8H6Z3G3"/>
<evidence type="ECO:0000256" key="1">
    <source>
        <dbReference type="SAM" id="MobiDB-lite"/>
    </source>
</evidence>
<dbReference type="Proteomes" id="UP000620124">
    <property type="component" value="Unassembled WGS sequence"/>
</dbReference>
<sequence length="140" mass="15557">MTSKGKGKRRGEDRDFQEQHVQFSNPNVKRAHFSTTGDSGTHSQTRILARLPTLPISSTPPPISVVPEALVDSSNLIADSTNTRKSTQNSEFLQDYEEKFEHLGGAPAGGRSRHTSGYTVRMLHRAKRHQFFALHNAMTA</sequence>
<name>A0A8H6Z3G3_9AGAR</name>
<organism evidence="2 3">
    <name type="scientific">Mycena venus</name>
    <dbReference type="NCBI Taxonomy" id="2733690"/>
    <lineage>
        <taxon>Eukaryota</taxon>
        <taxon>Fungi</taxon>
        <taxon>Dikarya</taxon>
        <taxon>Basidiomycota</taxon>
        <taxon>Agaricomycotina</taxon>
        <taxon>Agaricomycetes</taxon>
        <taxon>Agaricomycetidae</taxon>
        <taxon>Agaricales</taxon>
        <taxon>Marasmiineae</taxon>
        <taxon>Mycenaceae</taxon>
        <taxon>Mycena</taxon>
    </lineage>
</organism>
<protein>
    <submittedName>
        <fullName evidence="2">Uncharacterized protein</fullName>
    </submittedName>
</protein>
<comment type="caution">
    <text evidence="2">The sequence shown here is derived from an EMBL/GenBank/DDBJ whole genome shotgun (WGS) entry which is preliminary data.</text>
</comment>
<keyword evidence="3" id="KW-1185">Reference proteome</keyword>
<accession>A0A8H6Z3G3</accession>
<evidence type="ECO:0000313" key="3">
    <source>
        <dbReference type="Proteomes" id="UP000620124"/>
    </source>
</evidence>
<gene>
    <name evidence="2" type="ORF">MVEN_00015700</name>
</gene>
<proteinExistence type="predicted"/>
<reference evidence="2" key="1">
    <citation type="submission" date="2020-05" db="EMBL/GenBank/DDBJ databases">
        <title>Mycena genomes resolve the evolution of fungal bioluminescence.</title>
        <authorList>
            <person name="Tsai I.J."/>
        </authorList>
    </citation>
    <scope>NUCLEOTIDE SEQUENCE</scope>
    <source>
        <strain evidence="2">CCC161011</strain>
    </source>
</reference>
<feature type="region of interest" description="Disordered" evidence="1">
    <location>
        <begin position="1"/>
        <end position="43"/>
    </location>
</feature>